<gene>
    <name evidence="1" type="ORF">SI65_06016</name>
</gene>
<dbReference type="AlphaFoldDB" id="A0A1E3BB05"/>
<protein>
    <submittedName>
        <fullName evidence="1">Uncharacterized protein</fullName>
    </submittedName>
</protein>
<reference evidence="1 2" key="1">
    <citation type="journal article" date="2016" name="BMC Genomics">
        <title>Comparative genomic and transcriptomic analyses of the Fuzhuan brick tea-fermentation fungus Aspergillus cristatus.</title>
        <authorList>
            <person name="Ge Y."/>
            <person name="Wang Y."/>
            <person name="Liu Y."/>
            <person name="Tan Y."/>
            <person name="Ren X."/>
            <person name="Zhang X."/>
            <person name="Hyde K.D."/>
            <person name="Liu Y."/>
            <person name="Liu Z."/>
        </authorList>
    </citation>
    <scope>NUCLEOTIDE SEQUENCE [LARGE SCALE GENOMIC DNA]</scope>
    <source>
        <strain evidence="1 2">GZAAS20.1005</strain>
    </source>
</reference>
<evidence type="ECO:0000313" key="2">
    <source>
        <dbReference type="Proteomes" id="UP000094569"/>
    </source>
</evidence>
<dbReference type="EMBL" id="JXNT01000006">
    <property type="protein sequence ID" value="ODM18145.1"/>
    <property type="molecule type" value="Genomic_DNA"/>
</dbReference>
<accession>A0A1E3BB05</accession>
<sequence>MEHNGNLEWPLPEVHMPSDIDDMELYGYEIHNGNEPSDEMVQRVKKAFEQSPKYRTESLLFCRGGEECSNLVIPEEVRSYSQPQAALSKSIGQIKQRIEGILGRKLKDLVRQGPVIVEFIKNSMEPPLRRGHPSRDNSVSIYCPLGESARWNNGLFEVYTTSHHQEDPEEFQNSPKQVHRLSLNPGQYLIVKGRLRIKPSPNGGAQIAWLGYSIKPMHEDIDSPEAFEFMQI</sequence>
<dbReference type="VEuPathDB" id="FungiDB:SI65_06016"/>
<keyword evidence="2" id="KW-1185">Reference proteome</keyword>
<dbReference type="OrthoDB" id="4384581at2759"/>
<comment type="caution">
    <text evidence="1">The sequence shown here is derived from an EMBL/GenBank/DDBJ whole genome shotgun (WGS) entry which is preliminary data.</text>
</comment>
<proteinExistence type="predicted"/>
<organism evidence="1 2">
    <name type="scientific">Aspergillus cristatus</name>
    <name type="common">Chinese Fuzhuan brick tea-fermentation fungus</name>
    <name type="synonym">Eurotium cristatum</name>
    <dbReference type="NCBI Taxonomy" id="573508"/>
    <lineage>
        <taxon>Eukaryota</taxon>
        <taxon>Fungi</taxon>
        <taxon>Dikarya</taxon>
        <taxon>Ascomycota</taxon>
        <taxon>Pezizomycotina</taxon>
        <taxon>Eurotiomycetes</taxon>
        <taxon>Eurotiomycetidae</taxon>
        <taxon>Eurotiales</taxon>
        <taxon>Aspergillaceae</taxon>
        <taxon>Aspergillus</taxon>
        <taxon>Aspergillus subgen. Aspergillus</taxon>
    </lineage>
</organism>
<evidence type="ECO:0000313" key="1">
    <source>
        <dbReference type="EMBL" id="ODM18145.1"/>
    </source>
</evidence>
<name>A0A1E3BB05_ASPCR</name>
<dbReference type="Proteomes" id="UP000094569">
    <property type="component" value="Unassembled WGS sequence"/>
</dbReference>